<dbReference type="EMBL" id="AP014680">
    <property type="protein sequence ID" value="BAP86631.1"/>
    <property type="molecule type" value="Genomic_DNA"/>
</dbReference>
<dbReference type="Pfam" id="PF00923">
    <property type="entry name" value="TAL_FSA"/>
    <property type="match status" value="1"/>
</dbReference>
<protein>
    <submittedName>
        <fullName evidence="2">Transaldolase</fullName>
    </submittedName>
</protein>
<dbReference type="HOGENOM" id="CLU_079764_0_0_9"/>
<dbReference type="RefSeq" id="WP_041094836.1">
    <property type="nucleotide sequence ID" value="NZ_AP014680.1"/>
</dbReference>
<dbReference type="Proteomes" id="UP000031620">
    <property type="component" value="Chromosome"/>
</dbReference>
<name>A0A0A1H1Q8_9LACO</name>
<dbReference type="Gene3D" id="3.20.20.70">
    <property type="entry name" value="Aldolase class I"/>
    <property type="match status" value="1"/>
</dbReference>
<dbReference type="InterPro" id="IPR001585">
    <property type="entry name" value="TAL/FSA"/>
</dbReference>
<accession>A0A0A1H1Q8</accession>
<gene>
    <name evidence="2" type="primary">tal</name>
    <name evidence="2" type="ORF">LOOC260_121250</name>
</gene>
<evidence type="ECO:0000313" key="2">
    <source>
        <dbReference type="EMBL" id="BAP86631.1"/>
    </source>
</evidence>
<dbReference type="PANTHER" id="PTHR10683:SF40">
    <property type="entry name" value="FRUCTOSE-6-PHOSPHATE ALDOLASE 1-RELATED"/>
    <property type="match status" value="1"/>
</dbReference>
<dbReference type="KEGG" id="lho:LOOC260_121250"/>
<sequence length="221" mass="24588">MKYFLDSAKLDEIKVAYEQYGFDGVTTNPKHIMNSGKSFQACLQDIAAYVADKPSFPVSVEINPHLNDATQMVKMAQTISKISTNFVIKIPTNQQGIIAARKLEQQGIRTNLTLVFSPAQAIMAGKVGAKYVSPFVGWKEDYGDDGLQYVQDIMNIYRQYHFDTKVIVAAIRTAKQLETAAIFGADIVTCALSVYEASFNNPYTDLGLETFQNAWDNTKTD</sequence>
<dbReference type="SUPFAM" id="SSF51569">
    <property type="entry name" value="Aldolase"/>
    <property type="match status" value="1"/>
</dbReference>
<reference evidence="2 3" key="1">
    <citation type="submission" date="2014-11" db="EMBL/GenBank/DDBJ databases">
        <title>Complete genome sequence and analysis of Lactobacillus hokkaidonensis LOOC260T.</title>
        <authorList>
            <person name="Tanizawa Y."/>
            <person name="Tohno M."/>
            <person name="Kaminuma E."/>
            <person name="Nakamura Y."/>
            <person name="Arita M."/>
        </authorList>
    </citation>
    <scope>NUCLEOTIDE SEQUENCE [LARGE SCALE GENOMIC DNA]</scope>
    <source>
        <strain evidence="2 3">LOOC260</strain>
    </source>
</reference>
<dbReference type="InterPro" id="IPR013785">
    <property type="entry name" value="Aldolase_TIM"/>
</dbReference>
<dbReference type="GO" id="GO:0005975">
    <property type="term" value="P:carbohydrate metabolic process"/>
    <property type="evidence" value="ECO:0007669"/>
    <property type="project" value="InterPro"/>
</dbReference>
<dbReference type="PANTHER" id="PTHR10683">
    <property type="entry name" value="TRANSALDOLASE"/>
    <property type="match status" value="1"/>
</dbReference>
<dbReference type="AlphaFoldDB" id="A0A0A1H1Q8"/>
<evidence type="ECO:0000256" key="1">
    <source>
        <dbReference type="ARBA" id="ARBA00023270"/>
    </source>
</evidence>
<proteinExistence type="predicted"/>
<dbReference type="STRING" id="1291742.LOOC260_121250"/>
<organism evidence="2 3">
    <name type="scientific">Paucilactobacillus hokkaidonensis JCM 18461</name>
    <dbReference type="NCBI Taxonomy" id="1291742"/>
    <lineage>
        <taxon>Bacteria</taxon>
        <taxon>Bacillati</taxon>
        <taxon>Bacillota</taxon>
        <taxon>Bacilli</taxon>
        <taxon>Lactobacillales</taxon>
        <taxon>Lactobacillaceae</taxon>
        <taxon>Paucilactobacillus</taxon>
    </lineage>
</organism>
<evidence type="ECO:0000313" key="3">
    <source>
        <dbReference type="Proteomes" id="UP000031620"/>
    </source>
</evidence>
<keyword evidence="1" id="KW-0704">Schiff base</keyword>